<name>E4X7L6_OIKDI</name>
<dbReference type="OrthoDB" id="10372923at2759"/>
<protein>
    <submittedName>
        <fullName evidence="2">Uncharacterized protein</fullName>
    </submittedName>
</protein>
<reference evidence="2" key="1">
    <citation type="journal article" date="2010" name="Science">
        <title>Plasticity of animal genome architecture unmasked by rapid evolution of a pelagic tunicate.</title>
        <authorList>
            <person name="Denoeud F."/>
            <person name="Henriet S."/>
            <person name="Mungpakdee S."/>
            <person name="Aury J.M."/>
            <person name="Da Silva C."/>
            <person name="Brinkmann H."/>
            <person name="Mikhaleva J."/>
            <person name="Olsen L.C."/>
            <person name="Jubin C."/>
            <person name="Canestro C."/>
            <person name="Bouquet J.M."/>
            <person name="Danks G."/>
            <person name="Poulain J."/>
            <person name="Campsteijn C."/>
            <person name="Adamski M."/>
            <person name="Cross I."/>
            <person name="Yadetie F."/>
            <person name="Muffato M."/>
            <person name="Louis A."/>
            <person name="Butcher S."/>
            <person name="Tsagkogeorga G."/>
            <person name="Konrad A."/>
            <person name="Singh S."/>
            <person name="Jensen M.F."/>
            <person name="Cong E.H."/>
            <person name="Eikeseth-Otteraa H."/>
            <person name="Noel B."/>
            <person name="Anthouard V."/>
            <person name="Porcel B.M."/>
            <person name="Kachouri-Lafond R."/>
            <person name="Nishino A."/>
            <person name="Ugolini M."/>
            <person name="Chourrout P."/>
            <person name="Nishida H."/>
            <person name="Aasland R."/>
            <person name="Huzurbazar S."/>
            <person name="Westhof E."/>
            <person name="Delsuc F."/>
            <person name="Lehrach H."/>
            <person name="Reinhardt R."/>
            <person name="Weissenbach J."/>
            <person name="Roy S.W."/>
            <person name="Artiguenave F."/>
            <person name="Postlethwait J.H."/>
            <person name="Manak J.R."/>
            <person name="Thompson E.M."/>
            <person name="Jaillon O."/>
            <person name="Du Pasquier L."/>
            <person name="Boudinot P."/>
            <person name="Liberles D.A."/>
            <person name="Volff J.N."/>
            <person name="Philippe H."/>
            <person name="Lenhard B."/>
            <person name="Roest Crollius H."/>
            <person name="Wincker P."/>
            <person name="Chourrout D."/>
        </authorList>
    </citation>
    <scope>NUCLEOTIDE SEQUENCE [LARGE SCALE GENOMIC DNA]</scope>
</reference>
<organism evidence="2">
    <name type="scientific">Oikopleura dioica</name>
    <name type="common">Tunicate</name>
    <dbReference type="NCBI Taxonomy" id="34765"/>
    <lineage>
        <taxon>Eukaryota</taxon>
        <taxon>Metazoa</taxon>
        <taxon>Chordata</taxon>
        <taxon>Tunicata</taxon>
        <taxon>Appendicularia</taxon>
        <taxon>Copelata</taxon>
        <taxon>Oikopleuridae</taxon>
        <taxon>Oikopleura</taxon>
    </lineage>
</organism>
<sequence length="425" mass="47463">MTSRETRRARIEELYKVYEEEIETLAGNNVRLSKELRDSNVSLAEKDKLINALKNDNRALKLQLGKRTPVKLGKHMLETSSAEMEILQSTNYKLQEQIKALQRKLDLQEASLKFIEQQSDGTKDSSHSSSNPDYEQSSDSGFADRHYNHLNNNTKPIIESGPSDGAGRSEYANHGNGIADFINIGQQELICKENFHLTTEDINIIYEETLPAPDNVEFFIPNNMRTPKKKTDRIDVNYSPARLPKNIRTRAVPASQLGSSSTGGRIFQIARSGISSLHSMNPAYPNSKLQPFRRTSPMKLSRSSEIEPGQEKQIQYVSVASVASLSNSSIVTSSGTFPHSSIASNSFPVTSAKIESDRTFSEQYPSTSSGVKTEPLSSPRKNSINILRRRRISQKNNISKQKPQIVIGRSILGPSPSKSRRKQIL</sequence>
<dbReference type="Proteomes" id="UP000011014">
    <property type="component" value="Unassembled WGS sequence"/>
</dbReference>
<feature type="compositionally biased region" description="Polar residues" evidence="1">
    <location>
        <begin position="131"/>
        <end position="140"/>
    </location>
</feature>
<evidence type="ECO:0000313" key="2">
    <source>
        <dbReference type="EMBL" id="CBY18688.1"/>
    </source>
</evidence>
<keyword evidence="4" id="KW-1185">Reference proteome</keyword>
<feature type="region of interest" description="Disordered" evidence="1">
    <location>
        <begin position="116"/>
        <end position="171"/>
    </location>
</feature>
<dbReference type="EMBL" id="FN653028">
    <property type="protein sequence ID" value="CBY18688.1"/>
    <property type="molecule type" value="Genomic_DNA"/>
</dbReference>
<dbReference type="AlphaFoldDB" id="E4X7L6"/>
<gene>
    <name evidence="2" type="ORF">GSOID_T00003552001</name>
    <name evidence="3" type="ORF">GSOID_T00025030001</name>
</gene>
<dbReference type="EMBL" id="FN654571">
    <property type="protein sequence ID" value="CBY34986.1"/>
    <property type="molecule type" value="Genomic_DNA"/>
</dbReference>
<feature type="region of interest" description="Disordered" evidence="1">
    <location>
        <begin position="358"/>
        <end position="383"/>
    </location>
</feature>
<proteinExistence type="predicted"/>
<dbReference type="InParanoid" id="E4X7L6"/>
<evidence type="ECO:0000256" key="1">
    <source>
        <dbReference type="SAM" id="MobiDB-lite"/>
    </source>
</evidence>
<evidence type="ECO:0000313" key="3">
    <source>
        <dbReference type="EMBL" id="CBY34986.1"/>
    </source>
</evidence>
<feature type="compositionally biased region" description="Polar residues" evidence="1">
    <location>
        <begin position="361"/>
        <end position="383"/>
    </location>
</feature>
<accession>E4X7L6</accession>
<evidence type="ECO:0000313" key="4">
    <source>
        <dbReference type="Proteomes" id="UP000001307"/>
    </source>
</evidence>
<dbReference type="Proteomes" id="UP000001307">
    <property type="component" value="Unassembled WGS sequence"/>
</dbReference>